<dbReference type="InterPro" id="IPR002110">
    <property type="entry name" value="Ankyrin_rpt"/>
</dbReference>
<dbReference type="HOGENOM" id="CLU_000134_19_0_1"/>
<dbReference type="FunFam" id="1.25.40.20:FF:000198">
    <property type="entry name" value="Myosin binding subunit, isoform P"/>
    <property type="match status" value="1"/>
</dbReference>
<feature type="repeat" description="ANK" evidence="3">
    <location>
        <begin position="36"/>
        <end position="68"/>
    </location>
</feature>
<accession>T1FY34</accession>
<keyword evidence="6" id="KW-1185">Reference proteome</keyword>
<dbReference type="OrthoDB" id="19174at2759"/>
<evidence type="ECO:0000256" key="3">
    <source>
        <dbReference type="PROSITE-ProRule" id="PRU00023"/>
    </source>
</evidence>
<dbReference type="CTD" id="20213732"/>
<keyword evidence="2 3" id="KW-0040">ANK repeat</keyword>
<dbReference type="OMA" id="NRYVKPD"/>
<dbReference type="AlphaFoldDB" id="T1FY34"/>
<dbReference type="GeneID" id="20213732"/>
<dbReference type="EMBL" id="KB096742">
    <property type="protein sequence ID" value="ESO02306.1"/>
    <property type="molecule type" value="Genomic_DNA"/>
</dbReference>
<name>T1FY34_HELRO</name>
<dbReference type="SMART" id="SM00248">
    <property type="entry name" value="ANK"/>
    <property type="match status" value="3"/>
</dbReference>
<dbReference type="Gene3D" id="1.25.40.20">
    <property type="entry name" value="Ankyrin repeat-containing domain"/>
    <property type="match status" value="1"/>
</dbReference>
<dbReference type="Pfam" id="PF13637">
    <property type="entry name" value="Ank_4"/>
    <property type="match status" value="1"/>
</dbReference>
<dbReference type="Proteomes" id="UP000015101">
    <property type="component" value="Unassembled WGS sequence"/>
</dbReference>
<evidence type="ECO:0000313" key="4">
    <source>
        <dbReference type="EMBL" id="ESO02306.1"/>
    </source>
</evidence>
<dbReference type="RefSeq" id="XP_009019714.1">
    <property type="nucleotide sequence ID" value="XM_009021466.1"/>
</dbReference>
<dbReference type="InterPro" id="IPR036770">
    <property type="entry name" value="Ankyrin_rpt-contain_sf"/>
</dbReference>
<dbReference type="eggNOG" id="KOG0512">
    <property type="taxonomic scope" value="Eukaryota"/>
</dbReference>
<evidence type="ECO:0000256" key="1">
    <source>
        <dbReference type="ARBA" id="ARBA00022737"/>
    </source>
</evidence>
<protein>
    <submittedName>
        <fullName evidence="4 5">Uncharacterized protein</fullName>
    </submittedName>
</protein>
<sequence length="166" mass="18393">EDVKKKFLWAAESGKKHVLEELLAVDASLVNCRDSDGYTPLHRAAYENKTDVVKFLLANGADINARTKDDWTALHSSCFWGQTDAVRILLQYKGCDVNAKTAGSQTALHLASQNASSLDLFILLLMHPLTEPSVTNQLGEKPADIAKRSLPFHNIFEIAEPYLNIL</sequence>
<evidence type="ECO:0000313" key="5">
    <source>
        <dbReference type="EnsemblMetazoa" id="HelroP65123"/>
    </source>
</evidence>
<dbReference type="SUPFAM" id="SSF48403">
    <property type="entry name" value="Ankyrin repeat"/>
    <property type="match status" value="1"/>
</dbReference>
<dbReference type="KEGG" id="hro:HELRODRAFT_65123"/>
<reference evidence="6" key="1">
    <citation type="submission" date="2012-12" db="EMBL/GenBank/DDBJ databases">
        <authorList>
            <person name="Hellsten U."/>
            <person name="Grimwood J."/>
            <person name="Chapman J.A."/>
            <person name="Shapiro H."/>
            <person name="Aerts A."/>
            <person name="Otillar R.P."/>
            <person name="Terry A.Y."/>
            <person name="Boore J.L."/>
            <person name="Simakov O."/>
            <person name="Marletaz F."/>
            <person name="Cho S.-J."/>
            <person name="Edsinger-Gonzales E."/>
            <person name="Havlak P."/>
            <person name="Kuo D.-H."/>
            <person name="Larsson T."/>
            <person name="Lv J."/>
            <person name="Arendt D."/>
            <person name="Savage R."/>
            <person name="Osoegawa K."/>
            <person name="de Jong P."/>
            <person name="Lindberg D.R."/>
            <person name="Seaver E.C."/>
            <person name="Weisblat D.A."/>
            <person name="Putnam N.H."/>
            <person name="Grigoriev I.V."/>
            <person name="Rokhsar D.S."/>
        </authorList>
    </citation>
    <scope>NUCLEOTIDE SEQUENCE</scope>
</reference>
<reference evidence="4 6" key="2">
    <citation type="journal article" date="2013" name="Nature">
        <title>Insights into bilaterian evolution from three spiralian genomes.</title>
        <authorList>
            <person name="Simakov O."/>
            <person name="Marletaz F."/>
            <person name="Cho S.J."/>
            <person name="Edsinger-Gonzales E."/>
            <person name="Havlak P."/>
            <person name="Hellsten U."/>
            <person name="Kuo D.H."/>
            <person name="Larsson T."/>
            <person name="Lv J."/>
            <person name="Arendt D."/>
            <person name="Savage R."/>
            <person name="Osoegawa K."/>
            <person name="de Jong P."/>
            <person name="Grimwood J."/>
            <person name="Chapman J.A."/>
            <person name="Shapiro H."/>
            <person name="Aerts A."/>
            <person name="Otillar R.P."/>
            <person name="Terry A.Y."/>
            <person name="Boore J.L."/>
            <person name="Grigoriev I.V."/>
            <person name="Lindberg D.R."/>
            <person name="Seaver E.C."/>
            <person name="Weisblat D.A."/>
            <person name="Putnam N.H."/>
            <person name="Rokhsar D.S."/>
        </authorList>
    </citation>
    <scope>NUCLEOTIDE SEQUENCE</scope>
</reference>
<evidence type="ECO:0000256" key="2">
    <source>
        <dbReference type="ARBA" id="ARBA00023043"/>
    </source>
</evidence>
<evidence type="ECO:0000313" key="6">
    <source>
        <dbReference type="Proteomes" id="UP000015101"/>
    </source>
</evidence>
<dbReference type="PANTHER" id="PTHR24126:SF14">
    <property type="entry name" value="ANK_REP_REGION DOMAIN-CONTAINING PROTEIN"/>
    <property type="match status" value="1"/>
</dbReference>
<dbReference type="PANTHER" id="PTHR24126">
    <property type="entry name" value="ANKYRIN REPEAT, PH AND SEC7 DOMAIN CONTAINING PROTEIN SECG-RELATED"/>
    <property type="match status" value="1"/>
</dbReference>
<reference evidence="5" key="3">
    <citation type="submission" date="2015-06" db="UniProtKB">
        <authorList>
            <consortium name="EnsemblMetazoa"/>
        </authorList>
    </citation>
    <scope>IDENTIFICATION</scope>
</reference>
<dbReference type="EnsemblMetazoa" id="HelroT65123">
    <property type="protein sequence ID" value="HelroP65123"/>
    <property type="gene ID" value="HelroG65123"/>
</dbReference>
<gene>
    <name evidence="5" type="primary">20213732</name>
    <name evidence="4" type="ORF">HELRODRAFT_65123</name>
</gene>
<dbReference type="PROSITE" id="PS50088">
    <property type="entry name" value="ANK_REPEAT"/>
    <property type="match status" value="1"/>
</dbReference>
<dbReference type="InParanoid" id="T1FY34"/>
<keyword evidence="1" id="KW-0677">Repeat</keyword>
<proteinExistence type="predicted"/>
<organism evidence="5 6">
    <name type="scientific">Helobdella robusta</name>
    <name type="common">Californian leech</name>
    <dbReference type="NCBI Taxonomy" id="6412"/>
    <lineage>
        <taxon>Eukaryota</taxon>
        <taxon>Metazoa</taxon>
        <taxon>Spiralia</taxon>
        <taxon>Lophotrochozoa</taxon>
        <taxon>Annelida</taxon>
        <taxon>Clitellata</taxon>
        <taxon>Hirudinea</taxon>
        <taxon>Rhynchobdellida</taxon>
        <taxon>Glossiphoniidae</taxon>
        <taxon>Helobdella</taxon>
    </lineage>
</organism>
<dbReference type="STRING" id="6412.T1FY34"/>
<dbReference type="EMBL" id="AMQM01000837">
    <property type="status" value="NOT_ANNOTATED_CDS"/>
    <property type="molecule type" value="Genomic_DNA"/>
</dbReference>
<dbReference type="PROSITE" id="PS50297">
    <property type="entry name" value="ANK_REP_REGION"/>
    <property type="match status" value="1"/>
</dbReference>